<dbReference type="EnsemblPlants" id="OBART06G06010.1">
    <property type="protein sequence ID" value="OBART06G06010.1"/>
    <property type="gene ID" value="OBART06G06010"/>
</dbReference>
<dbReference type="Proteomes" id="UP000026960">
    <property type="component" value="Chromosome 6"/>
</dbReference>
<name>A0A0D3GDR8_9ORYZ</name>
<protein>
    <submittedName>
        <fullName evidence="2">Uncharacterized protein</fullName>
    </submittedName>
</protein>
<keyword evidence="3" id="KW-1185">Reference proteome</keyword>
<accession>A0A0D3GDR8</accession>
<feature type="compositionally biased region" description="Basic and acidic residues" evidence="1">
    <location>
        <begin position="82"/>
        <end position="91"/>
    </location>
</feature>
<reference evidence="2" key="2">
    <citation type="submission" date="2015-03" db="UniProtKB">
        <authorList>
            <consortium name="EnsemblPlants"/>
        </authorList>
    </citation>
    <scope>IDENTIFICATION</scope>
</reference>
<evidence type="ECO:0000313" key="2">
    <source>
        <dbReference type="EnsemblPlants" id="OBART06G06010.1"/>
    </source>
</evidence>
<dbReference type="Gramene" id="OBART06G06010.1">
    <property type="protein sequence ID" value="OBART06G06010.1"/>
    <property type="gene ID" value="OBART06G06010"/>
</dbReference>
<sequence>MHETETPRLQHACTHDVDIVRPSIRTGGGRGGEEASAAVPSAQLLRLRGSTTARRRLVGCTQRKARVNPSQGSARGKAKGAGKNEERMDRRLHSHQKRKRDGGRERSR</sequence>
<organism evidence="2">
    <name type="scientific">Oryza barthii</name>
    <dbReference type="NCBI Taxonomy" id="65489"/>
    <lineage>
        <taxon>Eukaryota</taxon>
        <taxon>Viridiplantae</taxon>
        <taxon>Streptophyta</taxon>
        <taxon>Embryophyta</taxon>
        <taxon>Tracheophyta</taxon>
        <taxon>Spermatophyta</taxon>
        <taxon>Magnoliopsida</taxon>
        <taxon>Liliopsida</taxon>
        <taxon>Poales</taxon>
        <taxon>Poaceae</taxon>
        <taxon>BOP clade</taxon>
        <taxon>Oryzoideae</taxon>
        <taxon>Oryzeae</taxon>
        <taxon>Oryzinae</taxon>
        <taxon>Oryza</taxon>
    </lineage>
</organism>
<feature type="compositionally biased region" description="Basic and acidic residues" evidence="1">
    <location>
        <begin position="1"/>
        <end position="19"/>
    </location>
</feature>
<dbReference type="HOGENOM" id="CLU_2200981_0_0_1"/>
<dbReference type="PaxDb" id="65489-OBART06G06010.1"/>
<feature type="region of interest" description="Disordered" evidence="1">
    <location>
        <begin position="1"/>
        <end position="108"/>
    </location>
</feature>
<evidence type="ECO:0000256" key="1">
    <source>
        <dbReference type="SAM" id="MobiDB-lite"/>
    </source>
</evidence>
<evidence type="ECO:0000313" key="3">
    <source>
        <dbReference type="Proteomes" id="UP000026960"/>
    </source>
</evidence>
<feature type="compositionally biased region" description="Basic residues" evidence="1">
    <location>
        <begin position="92"/>
        <end position="101"/>
    </location>
</feature>
<proteinExistence type="predicted"/>
<dbReference type="AlphaFoldDB" id="A0A0D3GDR8"/>
<reference evidence="2" key="1">
    <citation type="journal article" date="2009" name="Rice">
        <title>De Novo Next Generation Sequencing of Plant Genomes.</title>
        <authorList>
            <person name="Rounsley S."/>
            <person name="Marri P.R."/>
            <person name="Yu Y."/>
            <person name="He R."/>
            <person name="Sisneros N."/>
            <person name="Goicoechea J.L."/>
            <person name="Lee S.J."/>
            <person name="Angelova A."/>
            <person name="Kudrna D."/>
            <person name="Luo M."/>
            <person name="Affourtit J."/>
            <person name="Desany B."/>
            <person name="Knight J."/>
            <person name="Niazi F."/>
            <person name="Egholm M."/>
            <person name="Wing R.A."/>
        </authorList>
    </citation>
    <scope>NUCLEOTIDE SEQUENCE [LARGE SCALE GENOMIC DNA]</scope>
    <source>
        <strain evidence="2">cv. IRGC 105608</strain>
    </source>
</reference>